<protein>
    <submittedName>
        <fullName evidence="2">Uncharacterized protein</fullName>
    </submittedName>
</protein>
<dbReference type="Proteomes" id="UP000694387">
    <property type="component" value="Chromosome 8"/>
</dbReference>
<reference evidence="2" key="2">
    <citation type="submission" date="2025-08" db="UniProtKB">
        <authorList>
            <consortium name="Ensembl"/>
        </authorList>
    </citation>
    <scope>IDENTIFICATION</scope>
</reference>
<dbReference type="Ensembl" id="ENSEAST00005057159.1">
    <property type="protein sequence ID" value="ENSEASP00005054848.1"/>
    <property type="gene ID" value="ENSEASG00005027303.1"/>
</dbReference>
<accession>A0A9L0JQZ4</accession>
<sequence>MAGRVPQNRDEFRTRRLGVNDGLKDSGRPRPVLGDGGSGPGPGPASLTGLALVVVAAQVVQAHSEILCGFLHDPRLPLPILRPLLLHPRRPRLHPRTRGVAVEPHELRVVHVADGDEAGLPAAGPGHAGVEIPQGVGAWGRGGAETRPTLLPARVPGPRVMGPGGGGGYGVVRQKRGSGRRSAGDPSR</sequence>
<proteinExistence type="predicted"/>
<reference evidence="2 3" key="1">
    <citation type="journal article" date="2020" name="Nat. Commun.">
        <title>Donkey genomes provide new insights into domestication and selection for coat color.</title>
        <authorList>
            <person name="Wang"/>
            <person name="C."/>
            <person name="Li"/>
            <person name="H."/>
            <person name="Guo"/>
            <person name="Y."/>
            <person name="Huang"/>
            <person name="J."/>
            <person name="Sun"/>
            <person name="Y."/>
            <person name="Min"/>
            <person name="J."/>
            <person name="Wang"/>
            <person name="J."/>
            <person name="Fang"/>
            <person name="X."/>
            <person name="Zhao"/>
            <person name="Z."/>
            <person name="Wang"/>
            <person name="S."/>
            <person name="Zhang"/>
            <person name="Y."/>
            <person name="Liu"/>
            <person name="Q."/>
            <person name="Jiang"/>
            <person name="Q."/>
            <person name="Wang"/>
            <person name="X."/>
            <person name="Guo"/>
            <person name="Y."/>
            <person name="Yang"/>
            <person name="C."/>
            <person name="Wang"/>
            <person name="Y."/>
            <person name="Tian"/>
            <person name="F."/>
            <person name="Zhuang"/>
            <person name="G."/>
            <person name="Fan"/>
            <person name="Y."/>
            <person name="Gao"/>
            <person name="Q."/>
            <person name="Li"/>
            <person name="Y."/>
            <person name="Ju"/>
            <person name="Z."/>
            <person name="Li"/>
            <person name="J."/>
            <person name="Li"/>
            <person name="R."/>
            <person name="Hou"/>
            <person name="M."/>
            <person name="Yang"/>
            <person name="G."/>
            <person name="Liu"/>
            <person name="G."/>
            <person name="Liu"/>
            <person name="W."/>
            <person name="Guo"/>
            <person name="J."/>
            <person name="Pan"/>
            <person name="S."/>
            <person name="Fan"/>
            <person name="G."/>
            <person name="Zhang"/>
            <person name="W."/>
            <person name="Zhang"/>
            <person name="R."/>
            <person name="Yu"/>
            <person name="J."/>
            <person name="Zhang"/>
            <person name="X."/>
            <person name="Yin"/>
            <person name="Q."/>
            <person name="Ji"/>
            <person name="C."/>
            <person name="Jin"/>
            <person name="Y."/>
            <person name="Yue"/>
            <person name="G."/>
            <person name="Liu"/>
            <person name="M."/>
            <person name="Xu"/>
            <person name="J."/>
            <person name="Liu"/>
            <person name="S."/>
            <person name="Jordana"/>
            <person name="J."/>
            <person name="Noce"/>
            <person name="A."/>
            <person name="Amills"/>
            <person name="M."/>
            <person name="Wu"/>
            <person name="D.D."/>
            <person name="Li"/>
            <person name="S."/>
            <person name="Zhou"/>
            <person name="X. and Zhong"/>
            <person name="J."/>
        </authorList>
    </citation>
    <scope>NUCLEOTIDE SEQUENCE [LARGE SCALE GENOMIC DNA]</scope>
</reference>
<evidence type="ECO:0000313" key="2">
    <source>
        <dbReference type="Ensembl" id="ENSEASP00005054848.1"/>
    </source>
</evidence>
<evidence type="ECO:0000313" key="3">
    <source>
        <dbReference type="Proteomes" id="UP000694387"/>
    </source>
</evidence>
<dbReference type="AlphaFoldDB" id="A0A9L0JQZ4"/>
<keyword evidence="3" id="KW-1185">Reference proteome</keyword>
<evidence type="ECO:0000256" key="1">
    <source>
        <dbReference type="SAM" id="MobiDB-lite"/>
    </source>
</evidence>
<organism evidence="2 3">
    <name type="scientific">Equus asinus</name>
    <name type="common">Donkey</name>
    <name type="synonym">Equus africanus asinus</name>
    <dbReference type="NCBI Taxonomy" id="9793"/>
    <lineage>
        <taxon>Eukaryota</taxon>
        <taxon>Metazoa</taxon>
        <taxon>Chordata</taxon>
        <taxon>Craniata</taxon>
        <taxon>Vertebrata</taxon>
        <taxon>Euteleostomi</taxon>
        <taxon>Mammalia</taxon>
        <taxon>Eutheria</taxon>
        <taxon>Laurasiatheria</taxon>
        <taxon>Perissodactyla</taxon>
        <taxon>Equidae</taxon>
        <taxon>Equus</taxon>
    </lineage>
</organism>
<feature type="region of interest" description="Disordered" evidence="1">
    <location>
        <begin position="145"/>
        <end position="188"/>
    </location>
</feature>
<name>A0A9L0JQZ4_EQUAS</name>
<feature type="compositionally biased region" description="Low complexity" evidence="1">
    <location>
        <begin position="152"/>
        <end position="161"/>
    </location>
</feature>
<dbReference type="GeneTree" id="ENSGT00860000135184"/>
<reference evidence="2" key="3">
    <citation type="submission" date="2025-09" db="UniProtKB">
        <authorList>
            <consortium name="Ensembl"/>
        </authorList>
    </citation>
    <scope>IDENTIFICATION</scope>
</reference>
<feature type="region of interest" description="Disordered" evidence="1">
    <location>
        <begin position="1"/>
        <end position="42"/>
    </location>
</feature>